<accession>G8LZ06</accession>
<feature type="transmembrane region" description="Helical" evidence="1">
    <location>
        <begin position="110"/>
        <end position="135"/>
    </location>
</feature>
<organism evidence="2 3">
    <name type="scientific">Acetivibrio clariflavus (strain DSM 19732 / NBRC 101661 / EBR45)</name>
    <name type="common">Clostridium clariflavum</name>
    <dbReference type="NCBI Taxonomy" id="720554"/>
    <lineage>
        <taxon>Bacteria</taxon>
        <taxon>Bacillati</taxon>
        <taxon>Bacillota</taxon>
        <taxon>Clostridia</taxon>
        <taxon>Eubacteriales</taxon>
        <taxon>Oscillospiraceae</taxon>
        <taxon>Acetivibrio</taxon>
    </lineage>
</organism>
<dbReference type="Proteomes" id="UP000005435">
    <property type="component" value="Chromosome"/>
</dbReference>
<feature type="transmembrane region" description="Helical" evidence="1">
    <location>
        <begin position="77"/>
        <end position="98"/>
    </location>
</feature>
<reference evidence="2 3" key="2">
    <citation type="journal article" date="2012" name="Stand. Genomic Sci.">
        <title>Complete Genome Sequence of Clostridium clariflavum DSM 19732.</title>
        <authorList>
            <person name="Izquierdo J.A."/>
            <person name="Goodwin L."/>
            <person name="Davenport K.W."/>
            <person name="Teshima H."/>
            <person name="Bruce D."/>
            <person name="Detter C."/>
            <person name="Tapia R."/>
            <person name="Han S."/>
            <person name="Land M."/>
            <person name="Hauser L."/>
            <person name="Jeffries C.D."/>
            <person name="Han J."/>
            <person name="Pitluck S."/>
            <person name="Nolan M."/>
            <person name="Chen A."/>
            <person name="Huntemann M."/>
            <person name="Mavromatis K."/>
            <person name="Mikhailova N."/>
            <person name="Liolios K."/>
            <person name="Woyke T."/>
            <person name="Lynd L.R."/>
        </authorList>
    </citation>
    <scope>NUCLEOTIDE SEQUENCE [LARGE SCALE GENOMIC DNA]</scope>
    <source>
        <strain evidence="3">DSM 19732 / NBRC 101661 / EBR45</strain>
    </source>
</reference>
<evidence type="ECO:0000313" key="2">
    <source>
        <dbReference type="EMBL" id="AEV68950.1"/>
    </source>
</evidence>
<protein>
    <submittedName>
        <fullName evidence="2">Uncharacterized protein</fullName>
    </submittedName>
</protein>
<keyword evidence="1" id="KW-0472">Membrane</keyword>
<dbReference type="AlphaFoldDB" id="G8LZ06"/>
<dbReference type="EMBL" id="CP003065">
    <property type="protein sequence ID" value="AEV68950.1"/>
    <property type="molecule type" value="Genomic_DNA"/>
</dbReference>
<dbReference type="KEGG" id="ccl:Clocl_2373"/>
<name>G8LZ06_ACECE</name>
<keyword evidence="1" id="KW-0812">Transmembrane</keyword>
<reference evidence="3" key="1">
    <citation type="submission" date="2011-12" db="EMBL/GenBank/DDBJ databases">
        <title>Complete sequence of Clostridium clariflavum DSM 19732.</title>
        <authorList>
            <consortium name="US DOE Joint Genome Institute"/>
            <person name="Lucas S."/>
            <person name="Han J."/>
            <person name="Lapidus A."/>
            <person name="Cheng J.-F."/>
            <person name="Goodwin L."/>
            <person name="Pitluck S."/>
            <person name="Peters L."/>
            <person name="Teshima H."/>
            <person name="Detter J.C."/>
            <person name="Han C."/>
            <person name="Tapia R."/>
            <person name="Land M."/>
            <person name="Hauser L."/>
            <person name="Kyrpides N."/>
            <person name="Ivanova N."/>
            <person name="Pagani I."/>
            <person name="Kitzmiller T."/>
            <person name="Lynd L."/>
            <person name="Izquierdo J."/>
            <person name="Woyke T."/>
        </authorList>
    </citation>
    <scope>NUCLEOTIDE SEQUENCE [LARGE SCALE GENOMIC DNA]</scope>
    <source>
        <strain evidence="3">DSM 19732 / NBRC 101661 / EBR45</strain>
    </source>
</reference>
<evidence type="ECO:0000256" key="1">
    <source>
        <dbReference type="SAM" id="Phobius"/>
    </source>
</evidence>
<feature type="transmembrane region" description="Helical" evidence="1">
    <location>
        <begin position="43"/>
        <end position="70"/>
    </location>
</feature>
<proteinExistence type="predicted"/>
<dbReference type="HOGENOM" id="CLU_1851634_0_0_9"/>
<evidence type="ECO:0000313" key="3">
    <source>
        <dbReference type="Proteomes" id="UP000005435"/>
    </source>
</evidence>
<feature type="transmembrane region" description="Helical" evidence="1">
    <location>
        <begin position="12"/>
        <end position="37"/>
    </location>
</feature>
<sequence length="138" mass="15879" precursor="true">MRLGVKVMDKKTKIYSIIIAASYVLISLFSIASALISKRRFEWTLLLIILVYYIFIPLITVVGGIVCSIFFTKINHFVYCIILNFLLCFLTVFTIFYLGNLTRDVEVTAYLFYSFFMAGVMLVSIIASSIIRMLLLRK</sequence>
<dbReference type="STRING" id="720554.Clocl_2373"/>
<keyword evidence="3" id="KW-1185">Reference proteome</keyword>
<gene>
    <name evidence="2" type="ordered locus">Clocl_2373</name>
</gene>
<keyword evidence="1" id="KW-1133">Transmembrane helix</keyword>